<proteinExistence type="predicted"/>
<feature type="compositionally biased region" description="Basic and acidic residues" evidence="1">
    <location>
        <begin position="65"/>
        <end position="74"/>
    </location>
</feature>
<gene>
    <name evidence="3" type="ORF">PoB_006306500</name>
</gene>
<evidence type="ECO:0000313" key="4">
    <source>
        <dbReference type="Proteomes" id="UP000735302"/>
    </source>
</evidence>
<feature type="region of interest" description="Disordered" evidence="1">
    <location>
        <begin position="165"/>
        <end position="205"/>
    </location>
</feature>
<feature type="region of interest" description="Disordered" evidence="1">
    <location>
        <begin position="65"/>
        <end position="93"/>
    </location>
</feature>
<evidence type="ECO:0000313" key="3">
    <source>
        <dbReference type="EMBL" id="GFO36560.1"/>
    </source>
</evidence>
<feature type="transmembrane region" description="Helical" evidence="2">
    <location>
        <begin position="20"/>
        <end position="45"/>
    </location>
</feature>
<organism evidence="3 4">
    <name type="scientific">Plakobranchus ocellatus</name>
    <dbReference type="NCBI Taxonomy" id="259542"/>
    <lineage>
        <taxon>Eukaryota</taxon>
        <taxon>Metazoa</taxon>
        <taxon>Spiralia</taxon>
        <taxon>Lophotrochozoa</taxon>
        <taxon>Mollusca</taxon>
        <taxon>Gastropoda</taxon>
        <taxon>Heterobranchia</taxon>
        <taxon>Euthyneura</taxon>
        <taxon>Panpulmonata</taxon>
        <taxon>Sacoglossa</taxon>
        <taxon>Placobranchoidea</taxon>
        <taxon>Plakobranchidae</taxon>
        <taxon>Plakobranchus</taxon>
    </lineage>
</organism>
<name>A0AAV4CXP7_9GAST</name>
<keyword evidence="2" id="KW-0812">Transmembrane</keyword>
<keyword evidence="2" id="KW-0472">Membrane</keyword>
<keyword evidence="4" id="KW-1185">Reference proteome</keyword>
<evidence type="ECO:0000256" key="1">
    <source>
        <dbReference type="SAM" id="MobiDB-lite"/>
    </source>
</evidence>
<dbReference type="Proteomes" id="UP000735302">
    <property type="component" value="Unassembled WGS sequence"/>
</dbReference>
<dbReference type="AlphaFoldDB" id="A0AAV4CXP7"/>
<accession>A0AAV4CXP7</accession>
<protein>
    <submittedName>
        <fullName evidence="3">Uncharacterized protein</fullName>
    </submittedName>
</protein>
<dbReference type="EMBL" id="BLXT01007071">
    <property type="protein sequence ID" value="GFO36560.1"/>
    <property type="molecule type" value="Genomic_DNA"/>
</dbReference>
<feature type="compositionally biased region" description="Low complexity" evidence="1">
    <location>
        <begin position="176"/>
        <end position="195"/>
    </location>
</feature>
<sequence>MIRQINYTRLSRVRLNVTTYHGLVWWLLFAGIPSVLFLALVLVVLCFARCCGCCCWRKKAKSRVSDKTGEREQSPEYTCPSSPGTPPRDRFHSLQTQKWVRDASNIIELDPESTYDHPQPSSAGYLIPGLRKGSQVYVQMDESPTGATGSPEVSRVINKRAATMSYGKKKGKQLKKSQTTHSLLSQTSSELSSPSNMDSHPLPKPCKLKSKDADVQKCASLPSVHNQQHQLKSPKESTLMFDFQQQLQAQIQQQQQQEQTQIDEEVVQYANTQDLIKLKGSARKMFPML</sequence>
<reference evidence="3 4" key="1">
    <citation type="journal article" date="2021" name="Elife">
        <title>Chloroplast acquisition without the gene transfer in kleptoplastic sea slugs, Plakobranchus ocellatus.</title>
        <authorList>
            <person name="Maeda T."/>
            <person name="Takahashi S."/>
            <person name="Yoshida T."/>
            <person name="Shimamura S."/>
            <person name="Takaki Y."/>
            <person name="Nagai Y."/>
            <person name="Toyoda A."/>
            <person name="Suzuki Y."/>
            <person name="Arimoto A."/>
            <person name="Ishii H."/>
            <person name="Satoh N."/>
            <person name="Nishiyama T."/>
            <person name="Hasebe M."/>
            <person name="Maruyama T."/>
            <person name="Minagawa J."/>
            <person name="Obokata J."/>
            <person name="Shigenobu S."/>
        </authorList>
    </citation>
    <scope>NUCLEOTIDE SEQUENCE [LARGE SCALE GENOMIC DNA]</scope>
</reference>
<keyword evidence="2" id="KW-1133">Transmembrane helix</keyword>
<comment type="caution">
    <text evidence="3">The sequence shown here is derived from an EMBL/GenBank/DDBJ whole genome shotgun (WGS) entry which is preliminary data.</text>
</comment>
<evidence type="ECO:0000256" key="2">
    <source>
        <dbReference type="SAM" id="Phobius"/>
    </source>
</evidence>